<feature type="region of interest" description="Disordered" evidence="1">
    <location>
        <begin position="17"/>
        <end position="61"/>
    </location>
</feature>
<comment type="caution">
    <text evidence="2">The sequence shown here is derived from an EMBL/GenBank/DDBJ whole genome shotgun (WGS) entry which is preliminary data.</text>
</comment>
<feature type="compositionally biased region" description="Basic and acidic residues" evidence="1">
    <location>
        <begin position="34"/>
        <end position="51"/>
    </location>
</feature>
<evidence type="ECO:0000313" key="3">
    <source>
        <dbReference type="Proteomes" id="UP000233551"/>
    </source>
</evidence>
<dbReference type="AlphaFoldDB" id="A0A2I0JQ76"/>
<evidence type="ECO:0000256" key="1">
    <source>
        <dbReference type="SAM" id="MobiDB-lite"/>
    </source>
</evidence>
<sequence>MQRGLMRAGVQVRPNQLVLGGLKGSRDSPGIGRAPRDLDGPSRANEARPKVVESPLGPHGPTTVLVTRIHAKFVLNALKE</sequence>
<name>A0A2I0JQ76_PUNGR</name>
<accession>A0A2I0JQ76</accession>
<organism evidence="2 3">
    <name type="scientific">Punica granatum</name>
    <name type="common">Pomegranate</name>
    <dbReference type="NCBI Taxonomy" id="22663"/>
    <lineage>
        <taxon>Eukaryota</taxon>
        <taxon>Viridiplantae</taxon>
        <taxon>Streptophyta</taxon>
        <taxon>Embryophyta</taxon>
        <taxon>Tracheophyta</taxon>
        <taxon>Spermatophyta</taxon>
        <taxon>Magnoliopsida</taxon>
        <taxon>eudicotyledons</taxon>
        <taxon>Gunneridae</taxon>
        <taxon>Pentapetalae</taxon>
        <taxon>rosids</taxon>
        <taxon>malvids</taxon>
        <taxon>Myrtales</taxon>
        <taxon>Lythraceae</taxon>
        <taxon>Punica</taxon>
    </lineage>
</organism>
<dbReference type="Proteomes" id="UP000233551">
    <property type="component" value="Unassembled WGS sequence"/>
</dbReference>
<gene>
    <name evidence="2" type="ORF">CRG98_021219</name>
</gene>
<proteinExistence type="predicted"/>
<protein>
    <submittedName>
        <fullName evidence="2">Uncharacterized protein</fullName>
    </submittedName>
</protein>
<dbReference type="EMBL" id="PGOL01001394">
    <property type="protein sequence ID" value="PKI58401.1"/>
    <property type="molecule type" value="Genomic_DNA"/>
</dbReference>
<evidence type="ECO:0000313" key="2">
    <source>
        <dbReference type="EMBL" id="PKI58401.1"/>
    </source>
</evidence>
<keyword evidence="3" id="KW-1185">Reference proteome</keyword>
<reference evidence="2 3" key="1">
    <citation type="submission" date="2017-11" db="EMBL/GenBank/DDBJ databases">
        <title>De-novo sequencing of pomegranate (Punica granatum L.) genome.</title>
        <authorList>
            <person name="Akparov Z."/>
            <person name="Amiraslanov A."/>
            <person name="Hajiyeva S."/>
            <person name="Abbasov M."/>
            <person name="Kaur K."/>
            <person name="Hamwieh A."/>
            <person name="Solovyev V."/>
            <person name="Salamov A."/>
            <person name="Braich B."/>
            <person name="Kosarev P."/>
            <person name="Mahmoud A."/>
            <person name="Hajiyev E."/>
            <person name="Babayeva S."/>
            <person name="Izzatullayeva V."/>
            <person name="Mammadov A."/>
            <person name="Mammadov A."/>
            <person name="Sharifova S."/>
            <person name="Ojaghi J."/>
            <person name="Eynullazada K."/>
            <person name="Bayramov B."/>
            <person name="Abdulazimova A."/>
            <person name="Shahmuradov I."/>
        </authorList>
    </citation>
    <scope>NUCLEOTIDE SEQUENCE [LARGE SCALE GENOMIC DNA]</scope>
    <source>
        <strain evidence="3">cv. AG2017</strain>
        <tissue evidence="2">Leaf</tissue>
    </source>
</reference>